<dbReference type="Proteomes" id="UP001485301">
    <property type="component" value="Chromosome"/>
</dbReference>
<keyword evidence="1" id="KW-0269">Exonuclease</keyword>
<organism evidence="1 2">
    <name type="scientific">Sphingobacterium thalpophilum</name>
    <dbReference type="NCBI Taxonomy" id="259"/>
    <lineage>
        <taxon>Bacteria</taxon>
        <taxon>Pseudomonadati</taxon>
        <taxon>Bacteroidota</taxon>
        <taxon>Sphingobacteriia</taxon>
        <taxon>Sphingobacteriales</taxon>
        <taxon>Sphingobacteriaceae</taxon>
        <taxon>Sphingobacterium</taxon>
    </lineage>
</organism>
<evidence type="ECO:0000313" key="2">
    <source>
        <dbReference type="Proteomes" id="UP001485301"/>
    </source>
</evidence>
<accession>A0ACD5C588</accession>
<reference evidence="1" key="1">
    <citation type="submission" date="2024-04" db="EMBL/GenBank/DDBJ databases">
        <title>Complete genome sequence of Sphingobacterium thalpophiium BAA-1094.</title>
        <authorList>
            <person name="Adaikpoh B.I."/>
        </authorList>
    </citation>
    <scope>NUCLEOTIDE SEQUENCE</scope>
    <source>
        <strain evidence="1">BAA-1094</strain>
    </source>
</reference>
<protein>
    <submittedName>
        <fullName evidence="1">Exonuclease domain-containing protein</fullName>
    </submittedName>
</protein>
<keyword evidence="2" id="KW-1185">Reference proteome</keyword>
<name>A0ACD5C588_9SPHI</name>
<evidence type="ECO:0000313" key="1">
    <source>
        <dbReference type="EMBL" id="WZN56847.1"/>
    </source>
</evidence>
<keyword evidence="1" id="KW-0378">Hydrolase</keyword>
<keyword evidence="1" id="KW-0540">Nuclease</keyword>
<sequence>MEFLYIIIAIVFLGLLWAYSAGAFDKIPKKGSFSTLSKEVYDKGQHLKDEKDLAALTLNANIEAYIKNEIDPGSFDIKFHTRFPVPIDFHELEFTVIDFETANKNPLSAVSLGIAHFKGQKLLDVKEFRLEPIIKHPWEFEHIHGISINQSREYSTFEKQWEYIKPHLDNRLLVAHNAEFDINVLKETVSFIKQKLTNIRVVCTYKLAKRFMKYESSYKLENLCKDNGIPYWNHKAAYDAVSAGILFMHAISQAPGGAISDSAMNGKRVAIK</sequence>
<proteinExistence type="predicted"/>
<dbReference type="EMBL" id="CP151087">
    <property type="protein sequence ID" value="WZN56847.1"/>
    <property type="molecule type" value="Genomic_DNA"/>
</dbReference>
<gene>
    <name evidence="1" type="ORF">AACH28_04770</name>
</gene>